<organism evidence="2 3">
    <name type="scientific">Neoarthrinium moseri</name>
    <dbReference type="NCBI Taxonomy" id="1658444"/>
    <lineage>
        <taxon>Eukaryota</taxon>
        <taxon>Fungi</taxon>
        <taxon>Dikarya</taxon>
        <taxon>Ascomycota</taxon>
        <taxon>Pezizomycotina</taxon>
        <taxon>Sordariomycetes</taxon>
        <taxon>Xylariomycetidae</taxon>
        <taxon>Amphisphaeriales</taxon>
        <taxon>Apiosporaceae</taxon>
        <taxon>Neoarthrinium</taxon>
    </lineage>
</organism>
<comment type="caution">
    <text evidence="2">The sequence shown here is derived from an EMBL/GenBank/DDBJ whole genome shotgun (WGS) entry which is preliminary data.</text>
</comment>
<evidence type="ECO:0000313" key="2">
    <source>
        <dbReference type="EMBL" id="KAI1860191.1"/>
    </source>
</evidence>
<accession>A0A9P9WEQ0</accession>
<evidence type="ECO:0000313" key="3">
    <source>
        <dbReference type="Proteomes" id="UP000829685"/>
    </source>
</evidence>
<proteinExistence type="predicted"/>
<keyword evidence="3" id="KW-1185">Reference proteome</keyword>
<gene>
    <name evidence="2" type="ORF">JX265_010115</name>
</gene>
<sequence>MATGTQITKVVSLFFGPIRKDVEEKMNGRPMSWAEVKDMDSDNDKYHKEKGPDGERGDLLPEIYANDVKSWLSKDDRGSLLLVSSHQSLCVALKDHKIAFTPVMPEEAGLPAWRTMSEKNPQYTKYEDRIPNWYTEKKKWCEQKGVAISYVPKEKCNSLGLIEHLNSLK</sequence>
<dbReference type="EMBL" id="JAFIMR010000032">
    <property type="protein sequence ID" value="KAI1860191.1"/>
    <property type="molecule type" value="Genomic_DNA"/>
</dbReference>
<name>A0A9P9WEQ0_9PEZI</name>
<dbReference type="AlphaFoldDB" id="A0A9P9WEQ0"/>
<dbReference type="Proteomes" id="UP000829685">
    <property type="component" value="Unassembled WGS sequence"/>
</dbReference>
<reference evidence="2" key="1">
    <citation type="submission" date="2021-03" db="EMBL/GenBank/DDBJ databases">
        <title>Revisited historic fungal species revealed as producer of novel bioactive compounds through whole genome sequencing and comparative genomics.</title>
        <authorList>
            <person name="Vignolle G.A."/>
            <person name="Hochenegger N."/>
            <person name="Mach R.L."/>
            <person name="Mach-Aigner A.R."/>
            <person name="Javad Rahimi M."/>
            <person name="Salim K.A."/>
            <person name="Chan C.M."/>
            <person name="Lim L.B.L."/>
            <person name="Cai F."/>
            <person name="Druzhinina I.S."/>
            <person name="U'Ren J.M."/>
            <person name="Derntl C."/>
        </authorList>
    </citation>
    <scope>NUCLEOTIDE SEQUENCE</scope>
    <source>
        <strain evidence="2">TUCIM 5799</strain>
    </source>
</reference>
<evidence type="ECO:0000256" key="1">
    <source>
        <dbReference type="SAM" id="MobiDB-lite"/>
    </source>
</evidence>
<protein>
    <submittedName>
        <fullName evidence="2">Uncharacterized protein</fullName>
    </submittedName>
</protein>
<feature type="region of interest" description="Disordered" evidence="1">
    <location>
        <begin position="38"/>
        <end position="59"/>
    </location>
</feature>